<protein>
    <recommendedName>
        <fullName evidence="4">Ribosomal protein</fullName>
    </recommendedName>
</protein>
<keyword evidence="3" id="KW-1185">Reference proteome</keyword>
<feature type="non-terminal residue" evidence="2">
    <location>
        <position position="99"/>
    </location>
</feature>
<dbReference type="AlphaFoldDB" id="A0AAN5CAA9"/>
<feature type="chain" id="PRO_5042931489" description="Ribosomal protein" evidence="1">
    <location>
        <begin position="19"/>
        <end position="99"/>
    </location>
</feature>
<evidence type="ECO:0008006" key="4">
    <source>
        <dbReference type="Google" id="ProtNLM"/>
    </source>
</evidence>
<organism evidence="2 3">
    <name type="scientific">Pristionchus mayeri</name>
    <dbReference type="NCBI Taxonomy" id="1317129"/>
    <lineage>
        <taxon>Eukaryota</taxon>
        <taxon>Metazoa</taxon>
        <taxon>Ecdysozoa</taxon>
        <taxon>Nematoda</taxon>
        <taxon>Chromadorea</taxon>
        <taxon>Rhabditida</taxon>
        <taxon>Rhabditina</taxon>
        <taxon>Diplogasteromorpha</taxon>
        <taxon>Diplogasteroidea</taxon>
        <taxon>Neodiplogasteridae</taxon>
        <taxon>Pristionchus</taxon>
    </lineage>
</organism>
<evidence type="ECO:0000313" key="3">
    <source>
        <dbReference type="Proteomes" id="UP001328107"/>
    </source>
</evidence>
<name>A0AAN5CAA9_9BILA</name>
<dbReference type="Proteomes" id="UP001328107">
    <property type="component" value="Unassembled WGS sequence"/>
</dbReference>
<dbReference type="EMBL" id="BTRK01000002">
    <property type="protein sequence ID" value="GMR35627.1"/>
    <property type="molecule type" value="Genomic_DNA"/>
</dbReference>
<gene>
    <name evidence="2" type="ORF">PMAYCL1PPCAC_05822</name>
</gene>
<keyword evidence="1" id="KW-0732">Signal</keyword>
<sequence length="99" mass="11082">MRVSVHLVEIALILAAHSVDLSDSARFLKYLFNTRLPTQADGLSGNCPVLEENEEITTSLSRLVLNRTHVEETAFVDDLSLHFDDFGCVFLNAFARRTS</sequence>
<proteinExistence type="predicted"/>
<comment type="caution">
    <text evidence="2">The sequence shown here is derived from an EMBL/GenBank/DDBJ whole genome shotgun (WGS) entry which is preliminary data.</text>
</comment>
<accession>A0AAN5CAA9</accession>
<feature type="signal peptide" evidence="1">
    <location>
        <begin position="1"/>
        <end position="18"/>
    </location>
</feature>
<reference evidence="3" key="1">
    <citation type="submission" date="2022-10" db="EMBL/GenBank/DDBJ databases">
        <title>Genome assembly of Pristionchus species.</title>
        <authorList>
            <person name="Yoshida K."/>
            <person name="Sommer R.J."/>
        </authorList>
    </citation>
    <scope>NUCLEOTIDE SEQUENCE [LARGE SCALE GENOMIC DNA]</scope>
    <source>
        <strain evidence="3">RS5460</strain>
    </source>
</reference>
<evidence type="ECO:0000256" key="1">
    <source>
        <dbReference type="SAM" id="SignalP"/>
    </source>
</evidence>
<evidence type="ECO:0000313" key="2">
    <source>
        <dbReference type="EMBL" id="GMR35627.1"/>
    </source>
</evidence>